<name>A0AAV7N185_PLEWA</name>
<protein>
    <submittedName>
        <fullName evidence="2">Uncharacterized protein</fullName>
    </submittedName>
</protein>
<dbReference type="EMBL" id="JANPWB010000013">
    <property type="protein sequence ID" value="KAJ1109770.1"/>
    <property type="molecule type" value="Genomic_DNA"/>
</dbReference>
<gene>
    <name evidence="2" type="ORF">NDU88_007129</name>
</gene>
<feature type="region of interest" description="Disordered" evidence="1">
    <location>
        <begin position="64"/>
        <end position="102"/>
    </location>
</feature>
<evidence type="ECO:0000256" key="1">
    <source>
        <dbReference type="SAM" id="MobiDB-lite"/>
    </source>
</evidence>
<keyword evidence="3" id="KW-1185">Reference proteome</keyword>
<dbReference type="Proteomes" id="UP001066276">
    <property type="component" value="Chromosome 9"/>
</dbReference>
<evidence type="ECO:0000313" key="2">
    <source>
        <dbReference type="EMBL" id="KAJ1109770.1"/>
    </source>
</evidence>
<dbReference type="AlphaFoldDB" id="A0AAV7N185"/>
<evidence type="ECO:0000313" key="3">
    <source>
        <dbReference type="Proteomes" id="UP001066276"/>
    </source>
</evidence>
<accession>A0AAV7N185</accession>
<reference evidence="2" key="1">
    <citation type="journal article" date="2022" name="bioRxiv">
        <title>Sequencing and chromosome-scale assembly of the giantPleurodeles waltlgenome.</title>
        <authorList>
            <person name="Brown T."/>
            <person name="Elewa A."/>
            <person name="Iarovenko S."/>
            <person name="Subramanian E."/>
            <person name="Araus A.J."/>
            <person name="Petzold A."/>
            <person name="Susuki M."/>
            <person name="Suzuki K.-i.T."/>
            <person name="Hayashi T."/>
            <person name="Toyoda A."/>
            <person name="Oliveira C."/>
            <person name="Osipova E."/>
            <person name="Leigh N.D."/>
            <person name="Simon A."/>
            <person name="Yun M.H."/>
        </authorList>
    </citation>
    <scope>NUCLEOTIDE SEQUENCE</scope>
    <source>
        <strain evidence="2">20211129_DDA</strain>
        <tissue evidence="2">Liver</tissue>
    </source>
</reference>
<sequence length="102" mass="10708">MPSGRPRRVPLGRTRLKAHQRGASPLAGPAFRDTSALLGVRNWGGRSRKAASALRLRHLAQTCQDSAGADGSRVPVDSCGEHGRSLSPEPTPALALSGPHQV</sequence>
<organism evidence="2 3">
    <name type="scientific">Pleurodeles waltl</name>
    <name type="common">Iberian ribbed newt</name>
    <dbReference type="NCBI Taxonomy" id="8319"/>
    <lineage>
        <taxon>Eukaryota</taxon>
        <taxon>Metazoa</taxon>
        <taxon>Chordata</taxon>
        <taxon>Craniata</taxon>
        <taxon>Vertebrata</taxon>
        <taxon>Euteleostomi</taxon>
        <taxon>Amphibia</taxon>
        <taxon>Batrachia</taxon>
        <taxon>Caudata</taxon>
        <taxon>Salamandroidea</taxon>
        <taxon>Salamandridae</taxon>
        <taxon>Pleurodelinae</taxon>
        <taxon>Pleurodeles</taxon>
    </lineage>
</organism>
<proteinExistence type="predicted"/>
<comment type="caution">
    <text evidence="2">The sequence shown here is derived from an EMBL/GenBank/DDBJ whole genome shotgun (WGS) entry which is preliminary data.</text>
</comment>